<accession>A0A842ITX2</accession>
<name>A0A842ITX2_9FLAO</name>
<keyword evidence="1" id="KW-0732">Signal</keyword>
<sequence length="113" mass="13102">MNIKTIITTSFKVLAIVLTLSVMLPTAVKASHLFTHHTHEVCENDNNATTHFHESDLDCDFYKFKLTQNNFFVIEDYDLSPEFISTSKLSSYYISFNTHQYSTRFLRGPPQFV</sequence>
<evidence type="ECO:0008006" key="4">
    <source>
        <dbReference type="Google" id="ProtNLM"/>
    </source>
</evidence>
<organism evidence="2 3">
    <name type="scientific">Winogradskyella flava</name>
    <dbReference type="NCBI Taxonomy" id="1884876"/>
    <lineage>
        <taxon>Bacteria</taxon>
        <taxon>Pseudomonadati</taxon>
        <taxon>Bacteroidota</taxon>
        <taxon>Flavobacteriia</taxon>
        <taxon>Flavobacteriales</taxon>
        <taxon>Flavobacteriaceae</taxon>
        <taxon>Winogradskyella</taxon>
    </lineage>
</organism>
<dbReference type="RefSeq" id="WP_185788926.1">
    <property type="nucleotide sequence ID" value="NZ_JACLCP010000002.1"/>
</dbReference>
<keyword evidence="3" id="KW-1185">Reference proteome</keyword>
<gene>
    <name evidence="2" type="ORF">H7F21_08935</name>
</gene>
<protein>
    <recommendedName>
        <fullName evidence="4">Secreted protein</fullName>
    </recommendedName>
</protein>
<evidence type="ECO:0000313" key="2">
    <source>
        <dbReference type="EMBL" id="MBC2845216.1"/>
    </source>
</evidence>
<feature type="chain" id="PRO_5032908780" description="Secreted protein" evidence="1">
    <location>
        <begin position="31"/>
        <end position="113"/>
    </location>
</feature>
<feature type="signal peptide" evidence="1">
    <location>
        <begin position="1"/>
        <end position="30"/>
    </location>
</feature>
<dbReference type="EMBL" id="JACLCP010000002">
    <property type="protein sequence ID" value="MBC2845216.1"/>
    <property type="molecule type" value="Genomic_DNA"/>
</dbReference>
<comment type="caution">
    <text evidence="2">The sequence shown here is derived from an EMBL/GenBank/DDBJ whole genome shotgun (WGS) entry which is preliminary data.</text>
</comment>
<dbReference type="AlphaFoldDB" id="A0A842ITX2"/>
<proteinExistence type="predicted"/>
<reference evidence="2" key="1">
    <citation type="submission" date="2020-08" db="EMBL/GenBank/DDBJ databases">
        <title>Winogradskyella ouciana sp. nov., isolated from the hadal seawater of the Mariana Trench.</title>
        <authorList>
            <person name="He X."/>
        </authorList>
    </citation>
    <scope>NUCLEOTIDE SEQUENCE [LARGE SCALE GENOMIC DNA]</scope>
    <source>
        <strain evidence="2">KCTC 52348</strain>
    </source>
</reference>
<dbReference type="Proteomes" id="UP000533900">
    <property type="component" value="Unassembled WGS sequence"/>
</dbReference>
<evidence type="ECO:0000256" key="1">
    <source>
        <dbReference type="SAM" id="SignalP"/>
    </source>
</evidence>
<evidence type="ECO:0000313" key="3">
    <source>
        <dbReference type="Proteomes" id="UP000533900"/>
    </source>
</evidence>